<keyword evidence="2" id="KW-0175">Coiled coil</keyword>
<dbReference type="PANTHER" id="PTHR48014:SF10">
    <property type="entry name" value="PROTEIN KINASE SUPERFAMILY PROTEIN"/>
    <property type="match status" value="1"/>
</dbReference>
<comment type="caution">
    <text evidence="3">The sequence shown here is derived from an EMBL/GenBank/DDBJ whole genome shotgun (WGS) entry which is preliminary data.</text>
</comment>
<keyword evidence="4" id="KW-1185">Reference proteome</keyword>
<evidence type="ECO:0000313" key="4">
    <source>
        <dbReference type="Proteomes" id="UP000652761"/>
    </source>
</evidence>
<accession>A0A843W8W6</accession>
<feature type="coiled-coil region" evidence="2">
    <location>
        <begin position="190"/>
        <end position="217"/>
    </location>
</feature>
<evidence type="ECO:0000256" key="2">
    <source>
        <dbReference type="SAM" id="Coils"/>
    </source>
</evidence>
<evidence type="ECO:0000313" key="3">
    <source>
        <dbReference type="EMBL" id="MQM01325.1"/>
    </source>
</evidence>
<dbReference type="Proteomes" id="UP000652761">
    <property type="component" value="Unassembled WGS sequence"/>
</dbReference>
<proteinExistence type="inferred from homology"/>
<evidence type="ECO:0000256" key="1">
    <source>
        <dbReference type="ARBA" id="ARBA00008874"/>
    </source>
</evidence>
<dbReference type="InterPro" id="IPR047173">
    <property type="entry name" value="STRAD_A/B-like"/>
</dbReference>
<protein>
    <submittedName>
        <fullName evidence="3">Uncharacterized protein</fullName>
    </submittedName>
</protein>
<reference evidence="3" key="1">
    <citation type="submission" date="2017-07" db="EMBL/GenBank/DDBJ databases">
        <title>Taro Niue Genome Assembly and Annotation.</title>
        <authorList>
            <person name="Atibalentja N."/>
            <person name="Keating K."/>
            <person name="Fields C.J."/>
        </authorList>
    </citation>
    <scope>NUCLEOTIDE SEQUENCE</scope>
    <source>
        <strain evidence="3">Niue_2</strain>
        <tissue evidence="3">Leaf</tissue>
    </source>
</reference>
<dbReference type="AlphaFoldDB" id="A0A843W8W6"/>
<comment type="similarity">
    <text evidence="1">Belongs to the protein kinase superfamily. STE Ser/Thr protein kinase family. STE20 subfamily.</text>
</comment>
<gene>
    <name evidence="3" type="ORF">Taro_034090</name>
</gene>
<dbReference type="GO" id="GO:0043539">
    <property type="term" value="F:protein serine/threonine kinase activator activity"/>
    <property type="evidence" value="ECO:0007669"/>
    <property type="project" value="InterPro"/>
</dbReference>
<dbReference type="EMBL" id="NMUH01002661">
    <property type="protein sequence ID" value="MQM01325.1"/>
    <property type="molecule type" value="Genomic_DNA"/>
</dbReference>
<sequence length="229" mass="25201">MACRISAGPPTPSLTTFLTDPGTFSLSVSEPHDTDIQPAAWPLATSQPLHLTPPVATLTLLQVSLLPLIQAANSHEETLEERVVQRKGRFKVTSADAVPKCVRQANFIGNLVSGVAPNSPVNPSSILPSLQCILQQNTMQREQLSRLIKCIEQAPGNTGQQMQVADTRNSEVAQLQLESELINPTLFICNNDLVEEVQRQKMQNAQLERQVNALCSKKGERIYRENEAR</sequence>
<name>A0A843W8W6_COLES</name>
<organism evidence="3 4">
    <name type="scientific">Colocasia esculenta</name>
    <name type="common">Wild taro</name>
    <name type="synonym">Arum esculentum</name>
    <dbReference type="NCBI Taxonomy" id="4460"/>
    <lineage>
        <taxon>Eukaryota</taxon>
        <taxon>Viridiplantae</taxon>
        <taxon>Streptophyta</taxon>
        <taxon>Embryophyta</taxon>
        <taxon>Tracheophyta</taxon>
        <taxon>Spermatophyta</taxon>
        <taxon>Magnoliopsida</taxon>
        <taxon>Liliopsida</taxon>
        <taxon>Araceae</taxon>
        <taxon>Aroideae</taxon>
        <taxon>Colocasieae</taxon>
        <taxon>Colocasia</taxon>
    </lineage>
</organism>
<dbReference type="OrthoDB" id="1734089at2759"/>
<dbReference type="PANTHER" id="PTHR48014">
    <property type="entry name" value="SERINE/THREONINE-PROTEIN KINASE FRAY2"/>
    <property type="match status" value="1"/>
</dbReference>